<reference evidence="3" key="1">
    <citation type="submission" date="2011-06" db="EMBL/GenBank/DDBJ databases">
        <authorList>
            <consortium name="US DOE Joint Genome Institute (JGI-PGF)"/>
            <person name="Lucas S."/>
            <person name="Han J."/>
            <person name="Lapidus A."/>
            <person name="Cheng J.-F."/>
            <person name="Goodwin L."/>
            <person name="Pitluck S."/>
            <person name="Peters L."/>
            <person name="Land M.L."/>
            <person name="Hauser L."/>
            <person name="Vogl K."/>
            <person name="Liu Z."/>
            <person name="Overmann J."/>
            <person name="Frigaard N.-U."/>
            <person name="Bryant D.A."/>
            <person name="Woyke T.J."/>
        </authorList>
    </citation>
    <scope>NUCLEOTIDE SEQUENCE [LARGE SCALE GENOMIC DNA]</scope>
    <source>
        <strain evidence="3">970</strain>
    </source>
</reference>
<dbReference type="InterPro" id="IPR018445">
    <property type="entry name" value="Put_Phosphate_transp_reg"/>
</dbReference>
<dbReference type="SUPFAM" id="SSF109755">
    <property type="entry name" value="PhoU-like"/>
    <property type="match status" value="1"/>
</dbReference>
<evidence type="ECO:0000313" key="3">
    <source>
        <dbReference type="Proteomes" id="UP000002964"/>
    </source>
</evidence>
<evidence type="ECO:0000313" key="2">
    <source>
        <dbReference type="EMBL" id="EIC23563.1"/>
    </source>
</evidence>
<accession>H8YYN7</accession>
<dbReference type="Proteomes" id="UP000002964">
    <property type="component" value="Unassembled WGS sequence"/>
</dbReference>
<dbReference type="eggNOG" id="COG1392">
    <property type="taxonomic scope" value="Bacteria"/>
</dbReference>
<dbReference type="PANTHER" id="PTHR36536">
    <property type="entry name" value="UPF0111 PROTEIN HI_1603"/>
    <property type="match status" value="1"/>
</dbReference>
<organism evidence="2 3">
    <name type="scientific">Thiorhodovibrio frisius</name>
    <dbReference type="NCBI Taxonomy" id="631362"/>
    <lineage>
        <taxon>Bacteria</taxon>
        <taxon>Pseudomonadati</taxon>
        <taxon>Pseudomonadota</taxon>
        <taxon>Gammaproteobacteria</taxon>
        <taxon>Chromatiales</taxon>
        <taxon>Chromatiaceae</taxon>
        <taxon>Thiorhodovibrio</taxon>
    </lineage>
</organism>
<dbReference type="Gene3D" id="1.20.58.220">
    <property type="entry name" value="Phosphate transport system protein phou homolog 2, domain 2"/>
    <property type="match status" value="1"/>
</dbReference>
<keyword evidence="3" id="KW-1185">Reference proteome</keyword>
<protein>
    <submittedName>
        <fullName evidence="2">TIGR00153 family protein</fullName>
    </submittedName>
</protein>
<proteinExistence type="inferred from homology"/>
<dbReference type="InterPro" id="IPR002727">
    <property type="entry name" value="DUF47"/>
</dbReference>
<gene>
    <name evidence="2" type="ORF">Thi970DRAFT_01235</name>
</gene>
<dbReference type="InterPro" id="IPR038078">
    <property type="entry name" value="PhoU-like_sf"/>
</dbReference>
<comment type="similarity">
    <text evidence="1">Belongs to the UPF0111 family.</text>
</comment>
<dbReference type="HOGENOM" id="CLU_104916_0_1_6"/>
<dbReference type="PANTHER" id="PTHR36536:SF3">
    <property type="entry name" value="UPF0111 PROTEIN HI_1603"/>
    <property type="match status" value="1"/>
</dbReference>
<dbReference type="AlphaFoldDB" id="H8YYN7"/>
<name>H8YYN7_9GAMM</name>
<dbReference type="RefSeq" id="WP_009147646.1">
    <property type="nucleotide sequence ID" value="NZ_CP121471.1"/>
</dbReference>
<dbReference type="STRING" id="631362.Thi970DRAFT_01235"/>
<dbReference type="EMBL" id="JH603168">
    <property type="protein sequence ID" value="EIC23563.1"/>
    <property type="molecule type" value="Genomic_DNA"/>
</dbReference>
<dbReference type="NCBIfam" id="TIGR00153">
    <property type="entry name" value="TIGR00153 family protein"/>
    <property type="match status" value="1"/>
</dbReference>
<sequence>MQAIPPLSALFARSPFKPMRQHMAVVHDCVGLVPGLFDALIDGDAAALLAAREAIDAKESEADAIKNDVRLHLPKSLFLPVDRRDLLAILEVQDRIADVSQDIAGLLTQRELKVLESMREGLRELVQRCVEACGQARAIIDELDELIETGFRGPEAARVEAMIAQLNQTETETDALVTRLLQTLFQHEQTMDPVSVMLWYQLIQWIGNLADNAEKVGERLLLLIAR</sequence>
<reference evidence="2 3" key="2">
    <citation type="submission" date="2011-11" db="EMBL/GenBank/DDBJ databases">
        <authorList>
            <consortium name="US DOE Joint Genome Institute"/>
            <person name="Lucas S."/>
            <person name="Han J."/>
            <person name="Lapidus A."/>
            <person name="Cheng J.-F."/>
            <person name="Goodwin L."/>
            <person name="Pitluck S."/>
            <person name="Peters L."/>
            <person name="Ovchinnikova G."/>
            <person name="Zhang X."/>
            <person name="Detter J.C."/>
            <person name="Han C."/>
            <person name="Tapia R."/>
            <person name="Land M."/>
            <person name="Hauser L."/>
            <person name="Kyrpides N."/>
            <person name="Ivanova N."/>
            <person name="Pagani I."/>
            <person name="Vogl K."/>
            <person name="Liu Z."/>
            <person name="Overmann J."/>
            <person name="Frigaard N.-U."/>
            <person name="Bryant D."/>
            <person name="Woyke T."/>
        </authorList>
    </citation>
    <scope>NUCLEOTIDE SEQUENCE [LARGE SCALE GENOMIC DNA]</scope>
    <source>
        <strain evidence="2 3">970</strain>
    </source>
</reference>
<dbReference type="Pfam" id="PF01865">
    <property type="entry name" value="PhoU_div"/>
    <property type="match status" value="1"/>
</dbReference>
<dbReference type="OrthoDB" id="9780540at2"/>
<evidence type="ECO:0000256" key="1">
    <source>
        <dbReference type="ARBA" id="ARBA00008591"/>
    </source>
</evidence>